<dbReference type="InterPro" id="IPR001207">
    <property type="entry name" value="Transposase_mutator"/>
</dbReference>
<organism evidence="6 7">
    <name type="scientific">Streptomyces echinoruber</name>
    <dbReference type="NCBI Taxonomy" id="68898"/>
    <lineage>
        <taxon>Bacteria</taxon>
        <taxon>Bacillati</taxon>
        <taxon>Actinomycetota</taxon>
        <taxon>Actinomycetes</taxon>
        <taxon>Kitasatosporales</taxon>
        <taxon>Streptomycetaceae</taxon>
        <taxon>Streptomyces</taxon>
    </lineage>
</organism>
<evidence type="ECO:0000256" key="3">
    <source>
        <dbReference type="ARBA" id="ARBA00022578"/>
    </source>
</evidence>
<keyword evidence="3" id="KW-0815">Transposition</keyword>
<comment type="caution">
    <text evidence="6">The sequence shown here is derived from an EMBL/GenBank/DDBJ whole genome shotgun (WGS) entry which is preliminary data.</text>
</comment>
<dbReference type="Proteomes" id="UP000623010">
    <property type="component" value="Unassembled WGS sequence"/>
</dbReference>
<dbReference type="GO" id="GO:0003677">
    <property type="term" value="F:DNA binding"/>
    <property type="evidence" value="ECO:0007669"/>
    <property type="project" value="UniProtKB-KW"/>
</dbReference>
<evidence type="ECO:0000313" key="7">
    <source>
        <dbReference type="Proteomes" id="UP000623010"/>
    </source>
</evidence>
<comment type="function">
    <text evidence="1">Required for the transposition of the insertion element.</text>
</comment>
<evidence type="ECO:0000256" key="1">
    <source>
        <dbReference type="ARBA" id="ARBA00002190"/>
    </source>
</evidence>
<dbReference type="GO" id="GO:0004803">
    <property type="term" value="F:transposase activity"/>
    <property type="evidence" value="ECO:0007669"/>
    <property type="project" value="InterPro"/>
</dbReference>
<keyword evidence="4" id="KW-0238">DNA-binding</keyword>
<dbReference type="Pfam" id="PF00872">
    <property type="entry name" value="Transposase_mut"/>
    <property type="match status" value="1"/>
</dbReference>
<proteinExistence type="inferred from homology"/>
<reference evidence="6" key="2">
    <citation type="submission" date="2020-09" db="EMBL/GenBank/DDBJ databases">
        <authorList>
            <person name="Sun Q."/>
            <person name="Ohkuma M."/>
        </authorList>
    </citation>
    <scope>NUCLEOTIDE SEQUENCE</scope>
    <source>
        <strain evidence="6">JCM 5016</strain>
    </source>
</reference>
<evidence type="ECO:0000256" key="4">
    <source>
        <dbReference type="ARBA" id="ARBA00023125"/>
    </source>
</evidence>
<dbReference type="AlphaFoldDB" id="A0A918R675"/>
<dbReference type="EMBL" id="BMWH01000008">
    <property type="protein sequence ID" value="GGZ87302.1"/>
    <property type="molecule type" value="Genomic_DNA"/>
</dbReference>
<protein>
    <recommendedName>
        <fullName evidence="8">Integrase</fullName>
    </recommendedName>
</protein>
<evidence type="ECO:0008006" key="8">
    <source>
        <dbReference type="Google" id="ProtNLM"/>
    </source>
</evidence>
<gene>
    <name evidence="6" type="ORF">GCM10010389_27080</name>
</gene>
<evidence type="ECO:0000256" key="2">
    <source>
        <dbReference type="ARBA" id="ARBA00010961"/>
    </source>
</evidence>
<sequence length="162" mass="17634">MRPGPRTNRSTFRTHPPDAGPYACVRIDALTRKVREDGRIVSVHALTTLGIDADGHREADPAVAVGAISRCKAEEGIPHRAACRAPGVPESWYCTWRDRPPIRREMRWQHPAAVIDLFSRRLLGHAAGARHDAEFVAASRNAELVAASRNTAAATWGSEAAA</sequence>
<keyword evidence="7" id="KW-1185">Reference proteome</keyword>
<accession>A0A918R675</accession>
<keyword evidence="5" id="KW-0233">DNA recombination</keyword>
<name>A0A918R675_9ACTN</name>
<dbReference type="GO" id="GO:0006313">
    <property type="term" value="P:DNA transposition"/>
    <property type="evidence" value="ECO:0007669"/>
    <property type="project" value="InterPro"/>
</dbReference>
<comment type="similarity">
    <text evidence="2">Belongs to the transposase mutator family.</text>
</comment>
<reference evidence="6" key="1">
    <citation type="journal article" date="2014" name="Int. J. Syst. Evol. Microbiol.">
        <title>Complete genome sequence of Corynebacterium casei LMG S-19264T (=DSM 44701T), isolated from a smear-ripened cheese.</title>
        <authorList>
            <consortium name="US DOE Joint Genome Institute (JGI-PGF)"/>
            <person name="Walter F."/>
            <person name="Albersmeier A."/>
            <person name="Kalinowski J."/>
            <person name="Ruckert C."/>
        </authorList>
    </citation>
    <scope>NUCLEOTIDE SEQUENCE</scope>
    <source>
        <strain evidence="6">JCM 5016</strain>
    </source>
</reference>
<evidence type="ECO:0000256" key="5">
    <source>
        <dbReference type="ARBA" id="ARBA00023172"/>
    </source>
</evidence>
<evidence type="ECO:0000313" key="6">
    <source>
        <dbReference type="EMBL" id="GGZ87302.1"/>
    </source>
</evidence>